<dbReference type="Pfam" id="PF20516">
    <property type="entry name" value="PDDEXK_12"/>
    <property type="match status" value="1"/>
</dbReference>
<comment type="caution">
    <text evidence="3">The sequence shown here is derived from an EMBL/GenBank/DDBJ whole genome shotgun (WGS) entry which is preliminary data.</text>
</comment>
<accession>A0ABY0HLZ8</accession>
<feature type="compositionally biased region" description="Polar residues" evidence="1">
    <location>
        <begin position="181"/>
        <end position="193"/>
    </location>
</feature>
<reference evidence="3 4" key="1">
    <citation type="submission" date="2018-06" db="EMBL/GenBank/DDBJ databases">
        <title>Complete Genomes of Monosporascus.</title>
        <authorList>
            <person name="Robinson A.J."/>
            <person name="Natvig D.O."/>
        </authorList>
    </citation>
    <scope>NUCLEOTIDE SEQUENCE [LARGE SCALE GENOMIC DNA]</scope>
    <source>
        <strain evidence="3 4">CBS 609.92</strain>
    </source>
</reference>
<evidence type="ECO:0000313" key="4">
    <source>
        <dbReference type="Proteomes" id="UP000294003"/>
    </source>
</evidence>
<evidence type="ECO:0000259" key="2">
    <source>
        <dbReference type="Pfam" id="PF20516"/>
    </source>
</evidence>
<evidence type="ECO:0000313" key="3">
    <source>
        <dbReference type="EMBL" id="RYO93716.1"/>
    </source>
</evidence>
<protein>
    <recommendedName>
        <fullName evidence="2">PD-(D/E)XK nuclease-like domain-containing protein</fullName>
    </recommendedName>
</protein>
<name>A0ABY0HLZ8_9PEZI</name>
<keyword evidence="4" id="KW-1185">Reference proteome</keyword>
<feature type="domain" description="PD-(D/E)XK nuclease-like" evidence="2">
    <location>
        <begin position="58"/>
        <end position="372"/>
    </location>
</feature>
<gene>
    <name evidence="3" type="ORF">DL762_000921</name>
</gene>
<dbReference type="EMBL" id="QJNS01000016">
    <property type="protein sequence ID" value="RYO93716.1"/>
    <property type="molecule type" value="Genomic_DNA"/>
</dbReference>
<evidence type="ECO:0000256" key="1">
    <source>
        <dbReference type="SAM" id="MobiDB-lite"/>
    </source>
</evidence>
<proteinExistence type="predicted"/>
<sequence length="388" mass="43812">MFEKPVYVKDLESNVTFLSQDIKSLYSRIQQARHQKEVIPWEVRNQVLALVGEDGARPYSFRREATAGAEAMHTTLCDIKLEAKAAAEDEYHETGWNHSVHTPLLKLVYMSRKQSRGTPQLGKLASARVVSAMSATIWGNYIPIKPSKLPTLSKLLLHPVSDAGSGSLASGVLACSVSNDASSGTGTDYGSTATEKHRHMHSRSDSKRVDYVLVMDAQDDAPLQRVFSHFVYNEALERDLLPHVNQTLYRPLQWSPIACSIKTKVETAAQDPMLQLGTWVAAWHKRMHILRQYLFSKAPSLWRPGRQEDRLPSTLLIEVVNHEWRLYFTCDRGASIDLYGPLSIGSTRHLTEAYALVASLEAIKEWIETTFREGMDRWLMCNELLDMT</sequence>
<dbReference type="Proteomes" id="UP000294003">
    <property type="component" value="Unassembled WGS sequence"/>
</dbReference>
<organism evidence="3 4">
    <name type="scientific">Monosporascus cannonballus</name>
    <dbReference type="NCBI Taxonomy" id="155416"/>
    <lineage>
        <taxon>Eukaryota</taxon>
        <taxon>Fungi</taxon>
        <taxon>Dikarya</taxon>
        <taxon>Ascomycota</taxon>
        <taxon>Pezizomycotina</taxon>
        <taxon>Sordariomycetes</taxon>
        <taxon>Xylariomycetidae</taxon>
        <taxon>Xylariales</taxon>
        <taxon>Xylariales incertae sedis</taxon>
        <taxon>Monosporascus</taxon>
    </lineage>
</organism>
<dbReference type="InterPro" id="IPR046797">
    <property type="entry name" value="PDDEXK_12"/>
</dbReference>
<feature type="region of interest" description="Disordered" evidence="1">
    <location>
        <begin position="181"/>
        <end position="202"/>
    </location>
</feature>